<gene>
    <name evidence="1" type="ORF">GCM10009827_059250</name>
</gene>
<accession>A0ABP4LZW4</accession>
<organism evidence="1 2">
    <name type="scientific">Dactylosporangium maewongense</name>
    <dbReference type="NCBI Taxonomy" id="634393"/>
    <lineage>
        <taxon>Bacteria</taxon>
        <taxon>Bacillati</taxon>
        <taxon>Actinomycetota</taxon>
        <taxon>Actinomycetes</taxon>
        <taxon>Micromonosporales</taxon>
        <taxon>Micromonosporaceae</taxon>
        <taxon>Dactylosporangium</taxon>
    </lineage>
</organism>
<dbReference type="Proteomes" id="UP001501470">
    <property type="component" value="Unassembled WGS sequence"/>
</dbReference>
<protein>
    <submittedName>
        <fullName evidence="1">Uncharacterized protein</fullName>
    </submittedName>
</protein>
<name>A0ABP4LZW4_9ACTN</name>
<proteinExistence type="predicted"/>
<comment type="caution">
    <text evidence="1">The sequence shown here is derived from an EMBL/GenBank/DDBJ whole genome shotgun (WGS) entry which is preliminary data.</text>
</comment>
<dbReference type="EMBL" id="BAAAQD010000012">
    <property type="protein sequence ID" value="GAA1533332.1"/>
    <property type="molecule type" value="Genomic_DNA"/>
</dbReference>
<reference evidence="2" key="1">
    <citation type="journal article" date="2019" name="Int. J. Syst. Evol. Microbiol.">
        <title>The Global Catalogue of Microorganisms (GCM) 10K type strain sequencing project: providing services to taxonomists for standard genome sequencing and annotation.</title>
        <authorList>
            <consortium name="The Broad Institute Genomics Platform"/>
            <consortium name="The Broad Institute Genome Sequencing Center for Infectious Disease"/>
            <person name="Wu L."/>
            <person name="Ma J."/>
        </authorList>
    </citation>
    <scope>NUCLEOTIDE SEQUENCE [LARGE SCALE GENOMIC DNA]</scope>
    <source>
        <strain evidence="2">JCM 15933</strain>
    </source>
</reference>
<evidence type="ECO:0000313" key="2">
    <source>
        <dbReference type="Proteomes" id="UP001501470"/>
    </source>
</evidence>
<sequence length="80" mass="8591">MDRRFATLTRMALAGQLTGHAVVTHLANRVIRLGHRLIGFGVASAESLPAEPCPPAVPDAAVWAEMASELRLRALTSMEL</sequence>
<keyword evidence="2" id="KW-1185">Reference proteome</keyword>
<evidence type="ECO:0000313" key="1">
    <source>
        <dbReference type="EMBL" id="GAA1533332.1"/>
    </source>
</evidence>